<feature type="domain" description="PARG catalytic Macro" evidence="6">
    <location>
        <begin position="448"/>
        <end position="645"/>
    </location>
</feature>
<dbReference type="GO" id="GO:0006282">
    <property type="term" value="P:regulation of DNA repair"/>
    <property type="evidence" value="ECO:0007669"/>
    <property type="project" value="InterPro"/>
</dbReference>
<dbReference type="PANTHER" id="PTHR12837">
    <property type="entry name" value="POLY ADP-RIBOSE GLYCOHYDROLASE"/>
    <property type="match status" value="1"/>
</dbReference>
<dbReference type="Pfam" id="PF20811">
    <property type="entry name" value="PARG_cat_N"/>
    <property type="match status" value="1"/>
</dbReference>
<evidence type="ECO:0000256" key="1">
    <source>
        <dbReference type="ARBA" id="ARBA00009545"/>
    </source>
</evidence>
<dbReference type="Pfam" id="PF05028">
    <property type="entry name" value="PARG_cat_C"/>
    <property type="match status" value="1"/>
</dbReference>
<dbReference type="AlphaFoldDB" id="A0A9R0B4W0"/>
<evidence type="ECO:0000259" key="7">
    <source>
        <dbReference type="Pfam" id="PF20811"/>
    </source>
</evidence>
<feature type="active site" evidence="4">
    <location>
        <position position="479"/>
    </location>
</feature>
<dbReference type="GO" id="GO:0005634">
    <property type="term" value="C:nucleus"/>
    <property type="evidence" value="ECO:0007669"/>
    <property type="project" value="TreeGrafter"/>
</dbReference>
<feature type="compositionally biased region" description="Polar residues" evidence="5">
    <location>
        <begin position="43"/>
        <end position="53"/>
    </location>
</feature>
<dbReference type="InterPro" id="IPR048362">
    <property type="entry name" value="PARG_helical"/>
</dbReference>
<comment type="similarity">
    <text evidence="1">Belongs to the poly(ADP-ribose) glycohydrolase family.</text>
</comment>
<keyword evidence="3" id="KW-0378">Hydrolase</keyword>
<evidence type="ECO:0000259" key="6">
    <source>
        <dbReference type="Pfam" id="PF05028"/>
    </source>
</evidence>
<dbReference type="EC" id="3.2.1.143" evidence="2"/>
<reference evidence="8" key="1">
    <citation type="submission" date="2025-08" db="UniProtKB">
        <authorList>
            <consortium name="RefSeq"/>
        </authorList>
    </citation>
    <scope>IDENTIFICATION</scope>
    <source>
        <tissue evidence="8">Muscle</tissue>
    </source>
</reference>
<dbReference type="GO" id="GO:1990966">
    <property type="term" value="P:ATP generation from poly-ADP-D-ribose"/>
    <property type="evidence" value="ECO:0007669"/>
    <property type="project" value="TreeGrafter"/>
</dbReference>
<dbReference type="GO" id="GO:0004649">
    <property type="term" value="F:poly(ADP-ribose) glycohydrolase activity"/>
    <property type="evidence" value="ECO:0007669"/>
    <property type="project" value="UniProtKB-EC"/>
</dbReference>
<dbReference type="GO" id="GO:0009225">
    <property type="term" value="P:nucleotide-sugar metabolic process"/>
    <property type="evidence" value="ECO:0007669"/>
    <property type="project" value="TreeGrafter"/>
</dbReference>
<feature type="active site" evidence="4">
    <location>
        <position position="498"/>
    </location>
</feature>
<name>A0A9R0B4W0_CYPCA</name>
<organism evidence="8">
    <name type="scientific">Cyprinus carpio</name>
    <name type="common">Common carp</name>
    <dbReference type="NCBI Taxonomy" id="7962"/>
    <lineage>
        <taxon>Eukaryota</taxon>
        <taxon>Metazoa</taxon>
        <taxon>Chordata</taxon>
        <taxon>Craniata</taxon>
        <taxon>Vertebrata</taxon>
        <taxon>Euteleostomi</taxon>
        <taxon>Actinopterygii</taxon>
        <taxon>Neopterygii</taxon>
        <taxon>Teleostei</taxon>
        <taxon>Ostariophysi</taxon>
        <taxon>Cypriniformes</taxon>
        <taxon>Cyprinidae</taxon>
        <taxon>Cyprininae</taxon>
        <taxon>Cyprinus</taxon>
    </lineage>
</organism>
<evidence type="ECO:0000313" key="8">
    <source>
        <dbReference type="RefSeq" id="XP_042621655.1"/>
    </source>
</evidence>
<dbReference type="GO" id="GO:0005737">
    <property type="term" value="C:cytoplasm"/>
    <property type="evidence" value="ECO:0007669"/>
    <property type="project" value="TreeGrafter"/>
</dbReference>
<evidence type="ECO:0000256" key="2">
    <source>
        <dbReference type="ARBA" id="ARBA00012255"/>
    </source>
</evidence>
<proteinExistence type="inferred from homology"/>
<dbReference type="InterPro" id="IPR007724">
    <property type="entry name" value="Poly_GlycHdrlase"/>
</dbReference>
<feature type="compositionally biased region" description="Low complexity" evidence="5">
    <location>
        <begin position="1"/>
        <end position="16"/>
    </location>
</feature>
<evidence type="ECO:0000256" key="4">
    <source>
        <dbReference type="PIRSR" id="PIRSR607724-1"/>
    </source>
</evidence>
<dbReference type="GO" id="GO:0005975">
    <property type="term" value="P:carbohydrate metabolic process"/>
    <property type="evidence" value="ECO:0007669"/>
    <property type="project" value="InterPro"/>
</dbReference>
<dbReference type="GeneID" id="109104258"/>
<evidence type="ECO:0000256" key="3">
    <source>
        <dbReference type="ARBA" id="ARBA00022801"/>
    </source>
</evidence>
<dbReference type="RefSeq" id="XP_042621655.1">
    <property type="nucleotide sequence ID" value="XM_042765721.1"/>
</dbReference>
<feature type="region of interest" description="Disordered" evidence="5">
    <location>
        <begin position="1"/>
        <end position="152"/>
    </location>
</feature>
<feature type="compositionally biased region" description="Polar residues" evidence="5">
    <location>
        <begin position="110"/>
        <end position="152"/>
    </location>
</feature>
<dbReference type="KEGG" id="ccar:109104258"/>
<protein>
    <recommendedName>
        <fullName evidence="2">poly(ADP-ribose) glycohydrolase</fullName>
        <ecNumber evidence="2">3.2.1.143</ecNumber>
    </recommendedName>
</protein>
<feature type="domain" description="PARG helical" evidence="7">
    <location>
        <begin position="283"/>
        <end position="359"/>
    </location>
</feature>
<feature type="compositionally biased region" description="Basic and acidic residues" evidence="5">
    <location>
        <begin position="95"/>
        <end position="109"/>
    </location>
</feature>
<dbReference type="InterPro" id="IPR046372">
    <property type="entry name" value="PARG_cat_C"/>
</dbReference>
<feature type="active site" evidence="4">
    <location>
        <position position="497"/>
    </location>
</feature>
<accession>A0A9R0B4W0</accession>
<dbReference type="Proteomes" id="UP001155660">
    <property type="component" value="Chromosome A10"/>
</dbReference>
<gene>
    <name evidence="8" type="primary">LOC109104258</name>
</gene>
<dbReference type="SMR" id="A0A9R0B4W0"/>
<dbReference type="PANTHER" id="PTHR12837:SF8">
    <property type="entry name" value="POLY(ADP-RIBOSE) GLYCOHYDROLASE"/>
    <property type="match status" value="1"/>
</dbReference>
<sequence length="701" mass="79086">MLLSISSSSVLSMSNVSERKGSRFSAQMSRNKNSDGVKGCMDQMNNSGNTADPSSRGESKNRPSQMDSAGATSQHRSNENGKGAGQERTPASGENAEKMTKNTKSDEVQNSKPNNSTSGEGSSNQPSQSAPMDTSDASSVVSSLGTSPKSKEQWTTYPIQNLKTMQDLSREFNPLLAKKEHTILIDMEWIRRGVIVPHQGTHVWDSHHVKLPHLYPLPPSHHKSHAPPSRWEVTRHALHRLTKGSNSIGDVQTAIMSYNSRNKDNWTFDALYYYGQRLHRMENNLHSLIPKMAKLALDLPELIQKPIPLLRQQQNQAITMSQQQISCLLANAFFCTFPHRNDTKPGSEYANYPTINFSSVIWYFILLVTAITGKEHSCHEWVHLVHNNVQIPESSYLLTRQTTKLALKAEKLKAIFHYFNTVTNDEDAAKPEGLVTFERISIPPSQLPEWKYQKVPLTNLHISPEGSIEEEGTGMLQVDFASKYIGGGVLGSGLVQEEILFLMSPELIVARLFTEKLADNECLKITGPQMYNLTSGYSETFYWECPYNDRTKRDNWKRRYRQIVSIDALDFKNPKEQYTKENIKRELNKAFVGFHGDVKTAIATGNWGCGALNGDPKLKALIQLMAAAVSGRDMAYFTFGNKELAKEIQRMHEILTINKVTVDKLYNWLKEFSRHNTREHHLPKDLYGFISEKIGHMASLL</sequence>
<dbReference type="OrthoDB" id="1937899at2759"/>
<feature type="compositionally biased region" description="Polar residues" evidence="5">
    <location>
        <begin position="62"/>
        <end position="75"/>
    </location>
</feature>
<evidence type="ECO:0000256" key="5">
    <source>
        <dbReference type="SAM" id="MobiDB-lite"/>
    </source>
</evidence>